<accession>R0KSW0</accession>
<organism evidence="3 4">
    <name type="scientific">Nosema bombycis (strain CQ1 / CVCC 102059)</name>
    <name type="common">Microsporidian parasite</name>
    <name type="synonym">Pebrine of silkworm</name>
    <dbReference type="NCBI Taxonomy" id="578461"/>
    <lineage>
        <taxon>Eukaryota</taxon>
        <taxon>Fungi</taxon>
        <taxon>Fungi incertae sedis</taxon>
        <taxon>Microsporidia</taxon>
        <taxon>Nosematidae</taxon>
        <taxon>Nosema</taxon>
    </lineage>
</organism>
<evidence type="ECO:0000256" key="1">
    <source>
        <dbReference type="SAM" id="Coils"/>
    </source>
</evidence>
<protein>
    <submittedName>
        <fullName evidence="3">Uncharacterized protein</fullName>
    </submittedName>
</protein>
<dbReference type="HOGENOM" id="CLU_505367_0_0_1"/>
<gene>
    <name evidence="3" type="ORF">NBO_81g0005</name>
</gene>
<keyword evidence="1" id="KW-0175">Coiled coil</keyword>
<dbReference type="VEuPathDB" id="MicrosporidiaDB:NBO_81g0005"/>
<evidence type="ECO:0000313" key="4">
    <source>
        <dbReference type="Proteomes" id="UP000016927"/>
    </source>
</evidence>
<evidence type="ECO:0000313" key="3">
    <source>
        <dbReference type="EMBL" id="EOB13312.1"/>
    </source>
</evidence>
<evidence type="ECO:0000256" key="2">
    <source>
        <dbReference type="SAM" id="MobiDB-lite"/>
    </source>
</evidence>
<reference evidence="3 4" key="1">
    <citation type="journal article" date="2013" name="BMC Genomics">
        <title>Comparative genomics of parasitic silkworm microsporidia reveal an association between genome expansion and host adaptation.</title>
        <authorList>
            <person name="Pan G."/>
            <person name="Xu J."/>
            <person name="Li T."/>
            <person name="Xia Q."/>
            <person name="Liu S.L."/>
            <person name="Zhang G."/>
            <person name="Li S."/>
            <person name="Li C."/>
            <person name="Liu H."/>
            <person name="Yang L."/>
            <person name="Liu T."/>
            <person name="Zhang X."/>
            <person name="Wu Z."/>
            <person name="Fan W."/>
            <person name="Dang X."/>
            <person name="Xiang H."/>
            <person name="Tao M."/>
            <person name="Li Y."/>
            <person name="Hu J."/>
            <person name="Li Z."/>
            <person name="Lin L."/>
            <person name="Luo J."/>
            <person name="Geng L."/>
            <person name="Wang L."/>
            <person name="Long M."/>
            <person name="Wan Y."/>
            <person name="He N."/>
            <person name="Zhang Z."/>
            <person name="Lu C."/>
            <person name="Keeling P.J."/>
            <person name="Wang J."/>
            <person name="Xiang Z."/>
            <person name="Zhou Z."/>
        </authorList>
    </citation>
    <scope>NUCLEOTIDE SEQUENCE [LARGE SCALE GENOMIC DNA]</scope>
    <source>
        <strain evidence="4">CQ1 / CVCC 102059</strain>
    </source>
</reference>
<feature type="compositionally biased region" description="Polar residues" evidence="2">
    <location>
        <begin position="9"/>
        <end position="34"/>
    </location>
</feature>
<keyword evidence="4" id="KW-1185">Reference proteome</keyword>
<proteinExistence type="predicted"/>
<sequence>MSLIKNKDGPQTINRSVYSSSLTQNKSSVSSTRTKSFDKSNSEDFTKKVLEVFGMKKTEDKNITVTKTLTINKTSPYFSIFQSSQSIDHLVDNDKKFTKNVPSSAKQTITLRQTVTKTIKESKSITKTTSKVKTKSLTKTKSFISILPVTVSSVNHSTETDSGVMRDVKDKIYKIFKKQSQSYLQSKAQSSSVEYFHNFVSENVVSLASAISDIKKSEIKVKSDDKVEKTVTIGQKKNKKKVEIEINSMKNKFDKMLENLKTEMMKGDNKREVIEKDKEDKDGKDKRDLIKYNEDTNVKDDLKESNIVKHEGKDDEDEDKMKLRSILLFSMTPQSTTTSLPVLSIEITTTIPKQVTFSSLIKQKSESLISEDETSSTIKEPSTVVIKSTTTEEPSTVTVKSTTTEEPSTVILKSTTTEEPSTVTVKSTTTEEPSTVSVKKTKTEEPTEVLDKSTSTKVKSTVLDKTTSTKSSSSMSPSVLTSTLTVTSPVSNKSEFKLSKTRPESSTVSKTKSCKIGSSECVIDIPVTAIPKSLDIIYE</sequence>
<feature type="region of interest" description="Disordered" evidence="2">
    <location>
        <begin position="489"/>
        <end position="509"/>
    </location>
</feature>
<feature type="region of interest" description="Disordered" evidence="2">
    <location>
        <begin position="414"/>
        <end position="455"/>
    </location>
</feature>
<feature type="region of interest" description="Disordered" evidence="2">
    <location>
        <begin position="1"/>
        <end position="39"/>
    </location>
</feature>
<dbReference type="AlphaFoldDB" id="R0KSW0"/>
<dbReference type="Proteomes" id="UP000016927">
    <property type="component" value="Unassembled WGS sequence"/>
</dbReference>
<dbReference type="STRING" id="578461.R0KSW0"/>
<feature type="compositionally biased region" description="Low complexity" evidence="2">
    <location>
        <begin position="414"/>
        <end position="438"/>
    </location>
</feature>
<feature type="compositionally biased region" description="Basic and acidic residues" evidence="2">
    <location>
        <begin position="441"/>
        <end position="451"/>
    </location>
</feature>
<feature type="coiled-coil region" evidence="1">
    <location>
        <begin position="239"/>
        <end position="277"/>
    </location>
</feature>
<name>R0KSW0_NOSB1</name>
<feature type="compositionally biased region" description="Basic and acidic residues" evidence="2">
    <location>
        <begin position="494"/>
        <end position="503"/>
    </location>
</feature>
<dbReference type="EMBL" id="KB908989">
    <property type="protein sequence ID" value="EOB13312.1"/>
    <property type="molecule type" value="Genomic_DNA"/>
</dbReference>
<feature type="region of interest" description="Disordered" evidence="2">
    <location>
        <begin position="372"/>
        <end position="391"/>
    </location>
</feature>